<proteinExistence type="inferred from homology"/>
<feature type="transmembrane region" description="Helical" evidence="9">
    <location>
        <begin position="181"/>
        <end position="201"/>
    </location>
</feature>
<feature type="transmembrane region" description="Helical" evidence="9">
    <location>
        <begin position="213"/>
        <end position="238"/>
    </location>
</feature>
<keyword evidence="4" id="KW-0337">GPI-anchor biosynthesis</keyword>
<evidence type="ECO:0008006" key="12">
    <source>
        <dbReference type="Google" id="ProtNLM"/>
    </source>
</evidence>
<dbReference type="AlphaFoldDB" id="A0A4Z0YSR3"/>
<dbReference type="Pfam" id="PF06728">
    <property type="entry name" value="PIG-U"/>
    <property type="match status" value="1"/>
</dbReference>
<evidence type="ECO:0000256" key="3">
    <source>
        <dbReference type="ARBA" id="ARBA00010026"/>
    </source>
</evidence>
<dbReference type="OrthoDB" id="549017at2759"/>
<dbReference type="GO" id="GO:0042765">
    <property type="term" value="C:GPI-anchor transamidase complex"/>
    <property type="evidence" value="ECO:0007669"/>
    <property type="project" value="InterPro"/>
</dbReference>
<organism evidence="10 11">
    <name type="scientific">Xylaria hypoxylon</name>
    <dbReference type="NCBI Taxonomy" id="37992"/>
    <lineage>
        <taxon>Eukaryota</taxon>
        <taxon>Fungi</taxon>
        <taxon>Dikarya</taxon>
        <taxon>Ascomycota</taxon>
        <taxon>Pezizomycotina</taxon>
        <taxon>Sordariomycetes</taxon>
        <taxon>Xylariomycetidae</taxon>
        <taxon>Xylariales</taxon>
        <taxon>Xylariaceae</taxon>
        <taxon>Xylaria</taxon>
    </lineage>
</organism>
<evidence type="ECO:0000256" key="8">
    <source>
        <dbReference type="ARBA" id="ARBA00023136"/>
    </source>
</evidence>
<evidence type="ECO:0000256" key="9">
    <source>
        <dbReference type="SAM" id="Phobius"/>
    </source>
</evidence>
<protein>
    <recommendedName>
        <fullName evidence="12">GPI transamidase component PIG-U</fullName>
    </recommendedName>
</protein>
<keyword evidence="11" id="KW-1185">Reference proteome</keyword>
<dbReference type="STRING" id="37992.A0A4Z0YSR3"/>
<evidence type="ECO:0000256" key="5">
    <source>
        <dbReference type="ARBA" id="ARBA00022692"/>
    </source>
</evidence>
<keyword evidence="8 9" id="KW-0472">Membrane</keyword>
<keyword evidence="6" id="KW-0256">Endoplasmic reticulum</keyword>
<feature type="transmembrane region" description="Helical" evidence="9">
    <location>
        <begin position="347"/>
        <end position="370"/>
    </location>
</feature>
<evidence type="ECO:0000313" key="11">
    <source>
        <dbReference type="Proteomes" id="UP000297716"/>
    </source>
</evidence>
<feature type="transmembrane region" description="Helical" evidence="9">
    <location>
        <begin position="376"/>
        <end position="401"/>
    </location>
</feature>
<feature type="transmembrane region" description="Helical" evidence="9">
    <location>
        <begin position="299"/>
        <end position="317"/>
    </location>
</feature>
<dbReference type="PANTHER" id="PTHR13121:SF0">
    <property type="entry name" value="PHOSPHATIDYLINOSITOL GLYCAN ANCHOR BIOSYNTHESIS CLASS U PROTEIN"/>
    <property type="match status" value="1"/>
</dbReference>
<evidence type="ECO:0000256" key="4">
    <source>
        <dbReference type="ARBA" id="ARBA00022502"/>
    </source>
</evidence>
<evidence type="ECO:0000256" key="7">
    <source>
        <dbReference type="ARBA" id="ARBA00022989"/>
    </source>
</evidence>
<dbReference type="Proteomes" id="UP000297716">
    <property type="component" value="Unassembled WGS sequence"/>
</dbReference>
<evidence type="ECO:0000256" key="6">
    <source>
        <dbReference type="ARBA" id="ARBA00022824"/>
    </source>
</evidence>
<comment type="caution">
    <text evidence="10">The sequence shown here is derived from an EMBL/GenBank/DDBJ whole genome shotgun (WGS) entry which is preliminary data.</text>
</comment>
<dbReference type="UniPathway" id="UPA00196"/>
<name>A0A4Z0YSR3_9PEZI</name>
<feature type="transmembrane region" description="Helical" evidence="9">
    <location>
        <begin position="7"/>
        <end position="27"/>
    </location>
</feature>
<keyword evidence="7 9" id="KW-1133">Transmembrane helix</keyword>
<evidence type="ECO:0000256" key="2">
    <source>
        <dbReference type="ARBA" id="ARBA00004687"/>
    </source>
</evidence>
<gene>
    <name evidence="10" type="ORF">E0Z10_g6338</name>
</gene>
<reference evidence="10 11" key="1">
    <citation type="submission" date="2019-03" db="EMBL/GenBank/DDBJ databases">
        <title>Draft genome sequence of Xylaria hypoxylon DSM 108379, a ubiquitous saprotrophic-parasitic fungi on hardwood.</title>
        <authorList>
            <person name="Buettner E."/>
            <person name="Leonhardt S."/>
            <person name="Gebauer A.M."/>
            <person name="Liers C."/>
            <person name="Hofrichter M."/>
            <person name="Kellner H."/>
        </authorList>
    </citation>
    <scope>NUCLEOTIDE SEQUENCE [LARGE SCALE GENOMIC DNA]</scope>
    <source>
        <strain evidence="10 11">DSM 108379</strain>
    </source>
</reference>
<comment type="subcellular location">
    <subcellularLocation>
        <location evidence="1">Endoplasmic reticulum membrane</location>
        <topology evidence="1">Multi-pass membrane protein</topology>
    </subcellularLocation>
</comment>
<evidence type="ECO:0000313" key="10">
    <source>
        <dbReference type="EMBL" id="TGJ82421.1"/>
    </source>
</evidence>
<dbReference type="GO" id="GO:0006506">
    <property type="term" value="P:GPI anchor biosynthetic process"/>
    <property type="evidence" value="ECO:0007669"/>
    <property type="project" value="UniProtKB-UniPathway"/>
</dbReference>
<accession>A0A4Z0YSR3</accession>
<keyword evidence="5 9" id="KW-0812">Transmembrane</keyword>
<evidence type="ECO:0000256" key="1">
    <source>
        <dbReference type="ARBA" id="ARBA00004477"/>
    </source>
</evidence>
<comment type="similarity">
    <text evidence="3">Belongs to the PIGU family.</text>
</comment>
<sequence length="521" mass="57431">MGFQDTAGLYSAAAALRLALFTFFPALPDLLTSRVEVSTPVTSFKRLQEGLFLYNHNVSPYDGGVYHQAPLLLPLFSLLPDASTYPFFTYLLYILVDIASAHALYKIAESGEAATSKLFTSARKDRQWSGYVVAAIFLFNPFTIATCLGRPTSVFTTCAILHAIVKAISGNPLTSMLALSFAAYLSMYPIILLPPLILLAYDRQHPSNKTISLLPFAGITVLTVATSLSTLFAISYLLTGSWEFFSSTYGIQLTLTDLTPNVGLWWYFFIEMFDSFRSFFLGVFWLHLSSYMGGLSIRIRSQPLATITILLSIFSIFKPYPSIADISLSLAVVPLFRHVFPLMRYTFFAASTILYSAFLGPAFYYLWIYAGSGNANFFYAITLVWSLGQSLLVSDLTFAVLRDEWEVERPEMGKLLSFFTPTVDGDEIMARFVDDTEARGSVLIAADGSSSMTLSLLGEPGTLYALPARFMGVTAVLSEDEMKPLRSINPLFSQGAHPGTGYFMWFSVLSTAETNGSLGPG</sequence>
<comment type="pathway">
    <text evidence="2">Glycolipid biosynthesis; glycosylphosphatidylinositol-anchor biosynthesis.</text>
</comment>
<dbReference type="EMBL" id="SKBN01000129">
    <property type="protein sequence ID" value="TGJ82421.1"/>
    <property type="molecule type" value="Genomic_DNA"/>
</dbReference>
<dbReference type="InterPro" id="IPR009600">
    <property type="entry name" value="PIG-U"/>
</dbReference>
<dbReference type="PANTHER" id="PTHR13121">
    <property type="entry name" value="GPI TRANSAMIDASE COMPONENT PIG-U"/>
    <property type="match status" value="1"/>
</dbReference>
<dbReference type="GO" id="GO:0016255">
    <property type="term" value="P:attachment of GPI anchor to protein"/>
    <property type="evidence" value="ECO:0007669"/>
    <property type="project" value="InterPro"/>
</dbReference>
<feature type="transmembrane region" description="Helical" evidence="9">
    <location>
        <begin position="264"/>
        <end position="287"/>
    </location>
</feature>
<feature type="transmembrane region" description="Helical" evidence="9">
    <location>
        <begin position="128"/>
        <end position="145"/>
    </location>
</feature>
<feature type="transmembrane region" description="Helical" evidence="9">
    <location>
        <begin position="87"/>
        <end position="107"/>
    </location>
</feature>